<dbReference type="RefSeq" id="WP_021069098.1">
    <property type="nucleotide sequence ID" value="NZ_ATDL01000004.1"/>
</dbReference>
<dbReference type="EMBL" id="ATDL01000004">
    <property type="protein sequence ID" value="ERJ60998.1"/>
    <property type="molecule type" value="Genomic_DNA"/>
</dbReference>
<sequence length="715" mass="81426">MRLQFILFALIFPICAFSQVKLGNGTDVVKPNSSLKILKLDREVDSNEVLQLKDQFFQSSDFIPNLGLSKFNVWLSLIVENNGRSSSYLLDIAYPLLDEVELYELDSTGQLVTIAQLGGNKNFEERKYQHANYIFDLDIEPSERKELFLRVKSSEQIILPLSIATPVSIWEKLLEDNILVGLYLGVVIIMSIYNLFLFISVRDYSYFFYVIYVLFLGLTQLGIVGFNFQYLWPGYPEWERVSIIFFACISSIAVLFFTSNFLNVKRNAPLARWLLFGLLFLFLFSFVCTAFGYVQFGFQIMQTATTLESIVLFVLSLWVLQKGYQPAKYFFAAWAVLLIGALIFLFKDYGILPYNLFTSNSFRFASIVEMALLSFALAARINILKQQKEESQSRELAISQENERLIREQNIVLEQKVNERTRELTQSNESLQTTLTHLKDTQSQLVEAEKMASLGQLTAGVAHEINNPINFVTSNVAPLKRDIKMVWDTLDEIERIAFSEDLSVKQKQEQIQAYKEELDIDYLKEEVDFLLKGMHDGASRTAEIVKSLRIFSRVDEDTLKYADINEGLESTLVILGSIINEGMEVQKIYGDIPEIECYAGKLNQVFLNILTNAIYAIDKKFGRNFGGILKIQTSIYEDPSFISILISDNGIGIPSHIKEKIFEPFFTTKDVGEGTGLGMSIAYNTIAKHEGRIVVESEEGQGTIFNLIIPIKQDS</sequence>
<feature type="transmembrane region" description="Helical" evidence="4">
    <location>
        <begin position="274"/>
        <end position="294"/>
    </location>
</feature>
<protein>
    <recommendedName>
        <fullName evidence="2">histidine kinase</fullName>
        <ecNumber evidence="2">2.7.13.3</ecNumber>
    </recommendedName>
</protein>
<keyword evidence="8" id="KW-1185">Reference proteome</keyword>
<feature type="transmembrane region" description="Helical" evidence="4">
    <location>
        <begin position="243"/>
        <end position="262"/>
    </location>
</feature>
<dbReference type="SMART" id="SM00387">
    <property type="entry name" value="HATPase_c"/>
    <property type="match status" value="1"/>
</dbReference>
<feature type="signal peptide" evidence="5">
    <location>
        <begin position="1"/>
        <end position="18"/>
    </location>
</feature>
<dbReference type="eggNOG" id="COG4191">
    <property type="taxonomic scope" value="Bacteria"/>
</dbReference>
<dbReference type="Pfam" id="PF07695">
    <property type="entry name" value="7TMR-DISM_7TM"/>
    <property type="match status" value="1"/>
</dbReference>
<evidence type="ECO:0000256" key="2">
    <source>
        <dbReference type="ARBA" id="ARBA00012438"/>
    </source>
</evidence>
<evidence type="ECO:0000256" key="5">
    <source>
        <dbReference type="SAM" id="SignalP"/>
    </source>
</evidence>
<dbReference type="Gene3D" id="1.10.287.130">
    <property type="match status" value="1"/>
</dbReference>
<keyword evidence="5" id="KW-0732">Signal</keyword>
<accession>U2JE95</accession>
<dbReference type="InterPro" id="IPR036097">
    <property type="entry name" value="HisK_dim/P_sf"/>
</dbReference>
<dbReference type="Gene3D" id="2.60.40.2380">
    <property type="match status" value="1"/>
</dbReference>
<evidence type="ECO:0000313" key="7">
    <source>
        <dbReference type="EMBL" id="ERJ60998.1"/>
    </source>
</evidence>
<dbReference type="CDD" id="cd00082">
    <property type="entry name" value="HisKA"/>
    <property type="match status" value="1"/>
</dbReference>
<dbReference type="Gene3D" id="3.30.565.10">
    <property type="entry name" value="Histidine kinase-like ATPase, C-terminal domain"/>
    <property type="match status" value="1"/>
</dbReference>
<evidence type="ECO:0000256" key="3">
    <source>
        <dbReference type="ARBA" id="ARBA00022553"/>
    </source>
</evidence>
<evidence type="ECO:0000256" key="1">
    <source>
        <dbReference type="ARBA" id="ARBA00000085"/>
    </source>
</evidence>
<dbReference type="InterPro" id="IPR003661">
    <property type="entry name" value="HisK_dim/P_dom"/>
</dbReference>
<dbReference type="OrthoDB" id="9806995at2"/>
<dbReference type="InterPro" id="IPR004358">
    <property type="entry name" value="Sig_transdc_His_kin-like_C"/>
</dbReference>
<feature type="domain" description="Histidine kinase" evidence="6">
    <location>
        <begin position="460"/>
        <end position="713"/>
    </location>
</feature>
<dbReference type="PANTHER" id="PTHR43065:SF50">
    <property type="entry name" value="HISTIDINE KINASE"/>
    <property type="match status" value="1"/>
</dbReference>
<feature type="transmembrane region" description="Helical" evidence="4">
    <location>
        <begin position="178"/>
        <end position="199"/>
    </location>
</feature>
<feature type="transmembrane region" description="Helical" evidence="4">
    <location>
        <begin position="206"/>
        <end position="231"/>
    </location>
</feature>
<proteinExistence type="predicted"/>
<dbReference type="PROSITE" id="PS50109">
    <property type="entry name" value="HIS_KIN"/>
    <property type="match status" value="1"/>
</dbReference>
<evidence type="ECO:0000259" key="6">
    <source>
        <dbReference type="PROSITE" id="PS50109"/>
    </source>
</evidence>
<evidence type="ECO:0000256" key="4">
    <source>
        <dbReference type="SAM" id="Phobius"/>
    </source>
</evidence>
<feature type="chain" id="PRO_5004628511" description="histidine kinase" evidence="5">
    <location>
        <begin position="19"/>
        <end position="715"/>
    </location>
</feature>
<dbReference type="PANTHER" id="PTHR43065">
    <property type="entry name" value="SENSOR HISTIDINE KINASE"/>
    <property type="match status" value="1"/>
</dbReference>
<organism evidence="7 8">
    <name type="scientific">Sphingobacterium paucimobilis HER1398</name>
    <dbReference type="NCBI Taxonomy" id="1346330"/>
    <lineage>
        <taxon>Bacteria</taxon>
        <taxon>Pseudomonadati</taxon>
        <taxon>Bacteroidota</taxon>
        <taxon>Sphingobacteriia</taxon>
        <taxon>Sphingobacteriales</taxon>
        <taxon>Sphingobacteriaceae</taxon>
        <taxon>Sphingobacterium</taxon>
    </lineage>
</organism>
<feature type="transmembrane region" description="Helical" evidence="4">
    <location>
        <begin position="300"/>
        <end position="320"/>
    </location>
</feature>
<dbReference type="InterPro" id="IPR003594">
    <property type="entry name" value="HATPase_dom"/>
</dbReference>
<dbReference type="Pfam" id="PF07696">
    <property type="entry name" value="7TMR-DISMED2"/>
    <property type="match status" value="1"/>
</dbReference>
<evidence type="ECO:0000313" key="8">
    <source>
        <dbReference type="Proteomes" id="UP000016584"/>
    </source>
</evidence>
<dbReference type="EC" id="2.7.13.3" evidence="2"/>
<keyword evidence="3" id="KW-0597">Phosphoprotein</keyword>
<dbReference type="InterPro" id="IPR036890">
    <property type="entry name" value="HATPase_C_sf"/>
</dbReference>
<feature type="transmembrane region" description="Helical" evidence="4">
    <location>
        <begin position="366"/>
        <end position="384"/>
    </location>
</feature>
<dbReference type="InterPro" id="IPR011623">
    <property type="entry name" value="7TMR_DISM_rcpt_extracell_dom1"/>
</dbReference>
<dbReference type="Proteomes" id="UP000016584">
    <property type="component" value="Unassembled WGS sequence"/>
</dbReference>
<dbReference type="SUPFAM" id="SSF47384">
    <property type="entry name" value="Homodimeric domain of signal transducing histidine kinase"/>
    <property type="match status" value="1"/>
</dbReference>
<dbReference type="SUPFAM" id="SSF55874">
    <property type="entry name" value="ATPase domain of HSP90 chaperone/DNA topoisomerase II/histidine kinase"/>
    <property type="match status" value="1"/>
</dbReference>
<dbReference type="Pfam" id="PF02518">
    <property type="entry name" value="HATPase_c"/>
    <property type="match status" value="1"/>
</dbReference>
<dbReference type="InterPro" id="IPR005467">
    <property type="entry name" value="His_kinase_dom"/>
</dbReference>
<comment type="caution">
    <text evidence="7">The sequence shown here is derived from an EMBL/GenBank/DDBJ whole genome shotgun (WGS) entry which is preliminary data.</text>
</comment>
<dbReference type="GO" id="GO:0000155">
    <property type="term" value="F:phosphorelay sensor kinase activity"/>
    <property type="evidence" value="ECO:0007669"/>
    <property type="project" value="InterPro"/>
</dbReference>
<comment type="catalytic activity">
    <reaction evidence="1">
        <text>ATP + protein L-histidine = ADP + protein N-phospho-L-histidine.</text>
        <dbReference type="EC" id="2.7.13.3"/>
    </reaction>
</comment>
<name>U2JE95_9SPHI</name>
<keyword evidence="4" id="KW-1133">Transmembrane helix</keyword>
<keyword evidence="4" id="KW-0812">Transmembrane</keyword>
<keyword evidence="4" id="KW-0472">Membrane</keyword>
<feature type="transmembrane region" description="Helical" evidence="4">
    <location>
        <begin position="327"/>
        <end position="346"/>
    </location>
</feature>
<dbReference type="InterPro" id="IPR011622">
    <property type="entry name" value="7TMR_DISM_rcpt_extracell_dom2"/>
</dbReference>
<dbReference type="PATRIC" id="fig|1346330.5.peg.918"/>
<dbReference type="AlphaFoldDB" id="U2JE95"/>
<reference evidence="7 8" key="1">
    <citation type="journal article" date="2013" name="Genome Announc.">
        <title>The Draft Genome Sequence of Sphingomonas paucimobilis Strain HER1398 (Proteobacteria), Host to the Giant PAU Phage, Indicates That It Is a Member of the Genus Sphingobacterium (Bacteroidetes).</title>
        <authorList>
            <person name="White R.A.III."/>
            <person name="Suttle C.A."/>
        </authorList>
    </citation>
    <scope>NUCLEOTIDE SEQUENCE [LARGE SCALE GENOMIC DNA]</scope>
    <source>
        <strain evidence="7 8">HER1398</strain>
    </source>
</reference>
<dbReference type="STRING" id="1346330.M472_19780"/>
<dbReference type="PRINTS" id="PR00344">
    <property type="entry name" value="BCTRLSENSOR"/>
</dbReference>
<gene>
    <name evidence="7" type="ORF">M472_19780</name>
</gene>